<accession>A0ABU3BB86</accession>
<dbReference type="Proteomes" id="UP001259982">
    <property type="component" value="Unassembled WGS sequence"/>
</dbReference>
<proteinExistence type="predicted"/>
<sequence>MTDDTREPTGPAPQYREASLWSKLARHAGDAGRQAVEKALQLHYAARRPDTPAWARRTAYGALAYFIMPLDSVPDWLVAVGYTDDLAALALAVSTLSAYIDEDVRQQARARLTQWFGE</sequence>
<dbReference type="InterPro" id="IPR010652">
    <property type="entry name" value="DUF1232"/>
</dbReference>
<dbReference type="PIRSF" id="PIRSF031804">
    <property type="entry name" value="UCP031804"/>
    <property type="match status" value="1"/>
</dbReference>
<keyword evidence="3" id="KW-1133">Transmembrane helix</keyword>
<dbReference type="Pfam" id="PF06803">
    <property type="entry name" value="DUF1232"/>
    <property type="match status" value="1"/>
</dbReference>
<comment type="caution">
    <text evidence="6">The sequence shown here is derived from an EMBL/GenBank/DDBJ whole genome shotgun (WGS) entry which is preliminary data.</text>
</comment>
<evidence type="ECO:0000259" key="5">
    <source>
        <dbReference type="Pfam" id="PF06803"/>
    </source>
</evidence>
<evidence type="ECO:0000256" key="1">
    <source>
        <dbReference type="ARBA" id="ARBA00004127"/>
    </source>
</evidence>
<comment type="subcellular location">
    <subcellularLocation>
        <location evidence="1">Endomembrane system</location>
        <topology evidence="1">Multi-pass membrane protein</topology>
    </subcellularLocation>
</comment>
<evidence type="ECO:0000313" key="6">
    <source>
        <dbReference type="EMBL" id="MDT0619747.1"/>
    </source>
</evidence>
<evidence type="ECO:0000256" key="3">
    <source>
        <dbReference type="ARBA" id="ARBA00022989"/>
    </source>
</evidence>
<gene>
    <name evidence="6" type="ORF">RM531_14815</name>
</gene>
<evidence type="ECO:0000256" key="4">
    <source>
        <dbReference type="ARBA" id="ARBA00023136"/>
    </source>
</evidence>
<protein>
    <submittedName>
        <fullName evidence="6">DUF1232 domain-containing protein</fullName>
    </submittedName>
</protein>
<keyword evidence="7" id="KW-1185">Reference proteome</keyword>
<evidence type="ECO:0000313" key="7">
    <source>
        <dbReference type="Proteomes" id="UP001259982"/>
    </source>
</evidence>
<dbReference type="RefSeq" id="WP_311660380.1">
    <property type="nucleotide sequence ID" value="NZ_JAVRHY010000020.1"/>
</dbReference>
<keyword evidence="2" id="KW-0812">Transmembrane</keyword>
<reference evidence="6 7" key="1">
    <citation type="submission" date="2023-09" db="EMBL/GenBank/DDBJ databases">
        <authorList>
            <person name="Rey-Velasco X."/>
        </authorList>
    </citation>
    <scope>NUCLEOTIDE SEQUENCE [LARGE SCALE GENOMIC DNA]</scope>
    <source>
        <strain evidence="6 7">P385</strain>
    </source>
</reference>
<name>A0ABU3BB86_9GAMM</name>
<dbReference type="InterPro" id="IPR016983">
    <property type="entry name" value="UCP031804"/>
</dbReference>
<keyword evidence="4" id="KW-0472">Membrane</keyword>
<evidence type="ECO:0000256" key="2">
    <source>
        <dbReference type="ARBA" id="ARBA00022692"/>
    </source>
</evidence>
<organism evidence="6 7">
    <name type="scientific">Spectribacter acetivorans</name>
    <dbReference type="NCBI Taxonomy" id="3075603"/>
    <lineage>
        <taxon>Bacteria</taxon>
        <taxon>Pseudomonadati</taxon>
        <taxon>Pseudomonadota</taxon>
        <taxon>Gammaproteobacteria</taxon>
        <taxon>Salinisphaerales</taxon>
        <taxon>Salinisphaeraceae</taxon>
        <taxon>Spectribacter</taxon>
    </lineage>
</organism>
<feature type="domain" description="DUF1232" evidence="5">
    <location>
        <begin position="58"/>
        <end position="91"/>
    </location>
</feature>
<dbReference type="EMBL" id="JAVRHY010000020">
    <property type="protein sequence ID" value="MDT0619747.1"/>
    <property type="molecule type" value="Genomic_DNA"/>
</dbReference>